<dbReference type="InterPro" id="IPR047801">
    <property type="entry name" value="Peptidase_C45"/>
</dbReference>
<dbReference type="PANTHER" id="PTHR34180:SF1">
    <property type="entry name" value="BETA-ALANYL-DOPAMINE_CARCININE HYDROLASE"/>
    <property type="match status" value="1"/>
</dbReference>
<evidence type="ECO:0000313" key="2">
    <source>
        <dbReference type="EMBL" id="MCR8827816.1"/>
    </source>
</evidence>
<dbReference type="InterPro" id="IPR047794">
    <property type="entry name" value="C45_proenzyme-like"/>
</dbReference>
<dbReference type="PANTHER" id="PTHR34180">
    <property type="entry name" value="PEPTIDASE C45"/>
    <property type="match status" value="1"/>
</dbReference>
<proteinExistence type="predicted"/>
<comment type="caution">
    <text evidence="2">The sequence shown here is derived from an EMBL/GenBank/DDBJ whole genome shotgun (WGS) entry which is preliminary data.</text>
</comment>
<accession>A0ABT1Z3U6</accession>
<feature type="domain" description="Peptidase C45 hydrolase" evidence="1">
    <location>
        <begin position="56"/>
        <end position="234"/>
    </location>
</feature>
<dbReference type="Proteomes" id="UP001165396">
    <property type="component" value="Unassembled WGS sequence"/>
</dbReference>
<name>A0ABT1Z3U6_9RHOB</name>
<keyword evidence="3" id="KW-1185">Reference proteome</keyword>
<evidence type="ECO:0000259" key="1">
    <source>
        <dbReference type="Pfam" id="PF03417"/>
    </source>
</evidence>
<organism evidence="2 3">
    <name type="scientific">Pseudosulfitobacter koreensis</name>
    <dbReference type="NCBI Taxonomy" id="2968472"/>
    <lineage>
        <taxon>Bacteria</taxon>
        <taxon>Pseudomonadati</taxon>
        <taxon>Pseudomonadota</taxon>
        <taxon>Alphaproteobacteria</taxon>
        <taxon>Rhodobacterales</taxon>
        <taxon>Roseobacteraceae</taxon>
        <taxon>Pseudosulfitobacter</taxon>
    </lineage>
</organism>
<gene>
    <name evidence="2" type="ORF">NTA49_14845</name>
</gene>
<protein>
    <submittedName>
        <fullName evidence="2">C45 family peptidase</fullName>
    </submittedName>
</protein>
<dbReference type="InterPro" id="IPR005079">
    <property type="entry name" value="Peptidase_C45_hydrolase"/>
</dbReference>
<dbReference type="RefSeq" id="WP_258295588.1">
    <property type="nucleotide sequence ID" value="NZ_JANKJG010000012.1"/>
</dbReference>
<reference evidence="2" key="1">
    <citation type="submission" date="2022-07" db="EMBL/GenBank/DDBJ databases">
        <title>Pseudosulfitobacter sp. strain AP-MA-4, whole genome sequence.</title>
        <authorList>
            <person name="Jiang Y."/>
        </authorList>
    </citation>
    <scope>NUCLEOTIDE SEQUENCE</scope>
    <source>
        <strain evidence="2">AP-MA-4</strain>
    </source>
</reference>
<dbReference type="Pfam" id="PF03417">
    <property type="entry name" value="AAT"/>
    <property type="match status" value="1"/>
</dbReference>
<evidence type="ECO:0000313" key="3">
    <source>
        <dbReference type="Proteomes" id="UP001165396"/>
    </source>
</evidence>
<dbReference type="Gene3D" id="3.60.60.10">
    <property type="entry name" value="Penicillin V Acylase, Chain A"/>
    <property type="match status" value="1"/>
</dbReference>
<dbReference type="NCBIfam" id="NF040521">
    <property type="entry name" value="C45_proenzyme"/>
    <property type="match status" value="1"/>
</dbReference>
<dbReference type="EMBL" id="JANKJG010000012">
    <property type="protein sequence ID" value="MCR8827816.1"/>
    <property type="molecule type" value="Genomic_DNA"/>
</dbReference>
<sequence>MNDSLLTAPPQACSLIVQSVEGGHVLTQNMDLPAHMVGSQMALRLGGDGMTPTVVLSAAGMIGLTGATAAGLAVGVNTLLMLNHAADGLPVAFAMRHTLGARDRAEGHARLSAVTHASGQHYALATRSGATSLECSASFCAEVPVPDSGRLLHSNHPLVSTDIDASAQARLGAGGFNESSTSRLDWLEAHQGDIATADDVQALFDDPQAPICMRPETNGGSSTFATVLYAMTDRPSVRMRQGGADNAAWQAFDLPDGGL</sequence>